<gene>
    <name evidence="2" type="ORF">FEQUK3_LOCUS1669</name>
</gene>
<proteinExistence type="predicted"/>
<dbReference type="Proteomes" id="UP000693738">
    <property type="component" value="Unassembled WGS sequence"/>
</dbReference>
<reference evidence="2" key="1">
    <citation type="submission" date="2021-05" db="EMBL/GenBank/DDBJ databases">
        <authorList>
            <person name="Khan N."/>
        </authorList>
    </citation>
    <scope>NUCLEOTIDE SEQUENCE</scope>
</reference>
<accession>A0A8J2IFD4</accession>
<comment type="caution">
    <text evidence="2">The sequence shown here is derived from an EMBL/GenBank/DDBJ whole genome shotgun (WGS) entry which is preliminary data.</text>
</comment>
<sequence length="138" mass="15980">MRLRLFKVSVVPLQSPQVSSSPEGQTKRRKRRKKGAESTSTGAVMSMFTTDEQLRLYYGKFNRTIAHKLIHMTFDEFQQEWLWSYFKVFVARLKMSNAPSAISRFVGVKTFVMLNLKTDNFEITAFGYIFSGDDLIAF</sequence>
<feature type="region of interest" description="Disordered" evidence="1">
    <location>
        <begin position="15"/>
        <end position="41"/>
    </location>
</feature>
<evidence type="ECO:0000313" key="2">
    <source>
        <dbReference type="EMBL" id="CAG7555926.1"/>
    </source>
</evidence>
<name>A0A8J2IFD4_FUSEQ</name>
<evidence type="ECO:0000256" key="1">
    <source>
        <dbReference type="SAM" id="MobiDB-lite"/>
    </source>
</evidence>
<dbReference type="AlphaFoldDB" id="A0A8J2IFD4"/>
<dbReference type="EMBL" id="CAJSTJ010000077">
    <property type="protein sequence ID" value="CAG7555926.1"/>
    <property type="molecule type" value="Genomic_DNA"/>
</dbReference>
<protein>
    <submittedName>
        <fullName evidence="2">Uncharacterized protein</fullName>
    </submittedName>
</protein>
<organism evidence="2 3">
    <name type="scientific">Fusarium equiseti</name>
    <name type="common">Fusarium scirpi</name>
    <dbReference type="NCBI Taxonomy" id="61235"/>
    <lineage>
        <taxon>Eukaryota</taxon>
        <taxon>Fungi</taxon>
        <taxon>Dikarya</taxon>
        <taxon>Ascomycota</taxon>
        <taxon>Pezizomycotina</taxon>
        <taxon>Sordariomycetes</taxon>
        <taxon>Hypocreomycetidae</taxon>
        <taxon>Hypocreales</taxon>
        <taxon>Nectriaceae</taxon>
        <taxon>Fusarium</taxon>
        <taxon>Fusarium incarnatum-equiseti species complex</taxon>
    </lineage>
</organism>
<evidence type="ECO:0000313" key="3">
    <source>
        <dbReference type="Proteomes" id="UP000693738"/>
    </source>
</evidence>